<dbReference type="EMBL" id="JAEDXG010000052">
    <property type="protein sequence ID" value="MBH9701757.1"/>
    <property type="molecule type" value="Genomic_DNA"/>
</dbReference>
<gene>
    <name evidence="1" type="ORF">JAO13_35480</name>
</gene>
<reference evidence="1" key="1">
    <citation type="submission" date="2020-12" db="EMBL/GenBank/DDBJ databases">
        <title>Burkholderia cepacia complex in Mexico.</title>
        <authorList>
            <person name="Estrada P."/>
        </authorList>
    </citation>
    <scope>NUCLEOTIDE SEQUENCE</scope>
    <source>
        <strain evidence="1">871</strain>
    </source>
</reference>
<proteinExistence type="predicted"/>
<dbReference type="AlphaFoldDB" id="A0A8I1DSD7"/>
<sequence length="118" mass="13084">MVNSFVELVVVSGPWVLFHLRAALVYAVDVDHRSVICLAWRNDPGIQAKTCNHCSRDRAVSEGSHVRNHPRWPSGQCLECLLHNVCSAIEPAVCVIDFFLMCQKSFQSAISISLPHAA</sequence>
<accession>A0A8I1DSD7</accession>
<protein>
    <submittedName>
        <fullName evidence="1">Uncharacterized protein</fullName>
    </submittedName>
</protein>
<name>A0A8I1DSD7_BURCE</name>
<comment type="caution">
    <text evidence="1">The sequence shown here is derived from an EMBL/GenBank/DDBJ whole genome shotgun (WGS) entry which is preliminary data.</text>
</comment>
<evidence type="ECO:0000313" key="1">
    <source>
        <dbReference type="EMBL" id="MBH9701757.1"/>
    </source>
</evidence>
<dbReference type="Proteomes" id="UP000645612">
    <property type="component" value="Unassembled WGS sequence"/>
</dbReference>
<dbReference type="RefSeq" id="WP_176131106.1">
    <property type="nucleotide sequence ID" value="NZ_CADDZZ010000016.1"/>
</dbReference>
<organism evidence="1 2">
    <name type="scientific">Burkholderia cepacia</name>
    <name type="common">Pseudomonas cepacia</name>
    <dbReference type="NCBI Taxonomy" id="292"/>
    <lineage>
        <taxon>Bacteria</taxon>
        <taxon>Pseudomonadati</taxon>
        <taxon>Pseudomonadota</taxon>
        <taxon>Betaproteobacteria</taxon>
        <taxon>Burkholderiales</taxon>
        <taxon>Burkholderiaceae</taxon>
        <taxon>Burkholderia</taxon>
        <taxon>Burkholderia cepacia complex</taxon>
    </lineage>
</organism>
<evidence type="ECO:0000313" key="2">
    <source>
        <dbReference type="Proteomes" id="UP000645612"/>
    </source>
</evidence>